<reference evidence="2" key="2">
    <citation type="submission" date="2022-01" db="EMBL/GenBank/DDBJ databases">
        <authorList>
            <person name="Yamashiro T."/>
            <person name="Shiraishi A."/>
            <person name="Satake H."/>
            <person name="Nakayama K."/>
        </authorList>
    </citation>
    <scope>NUCLEOTIDE SEQUENCE</scope>
</reference>
<feature type="region of interest" description="Disordered" evidence="1">
    <location>
        <begin position="290"/>
        <end position="320"/>
    </location>
</feature>
<sequence length="320" mass="37440">MRLTRRYYGIRLILNLRISWLPNSRAIRQWMDTPRMLYGNIGKKGDDQEVITNEELSDSEDGNLSEEEEFNYLLRIDADVLTKDILGFKIMENTKMIGFMNRTTKYHGDKGYCNGGHLPGAFQAGNTLQCQDYEWYEALEESDLKDETLRNKAALEESMNHKEESSNDDWSHYSPIDEWEYHEHDANIEADVNSNYKPYFYSSRLFNNHTKKNDDKDVQDGMELNKDADDDVGYVDDYLVHGNAPFINDKEEERTKKRRCKLLGILFTKPPACKMERKFMSRLPRYLPQNGRRMVGDKDGVKSRRQIADTAYPTPMDTAY</sequence>
<keyword evidence="3" id="KW-1185">Reference proteome</keyword>
<protein>
    <submittedName>
        <fullName evidence="2">Uncharacterized protein</fullName>
    </submittedName>
</protein>
<gene>
    <name evidence="2" type="ORF">Tco_0801774</name>
</gene>
<name>A0ABQ4ZZT1_9ASTR</name>
<dbReference type="EMBL" id="BQNB010011760">
    <property type="protein sequence ID" value="GJS94806.1"/>
    <property type="molecule type" value="Genomic_DNA"/>
</dbReference>
<reference evidence="2" key="1">
    <citation type="journal article" date="2022" name="Int. J. Mol. Sci.">
        <title>Draft Genome of Tanacetum Coccineum: Genomic Comparison of Closely Related Tanacetum-Family Plants.</title>
        <authorList>
            <person name="Yamashiro T."/>
            <person name="Shiraishi A."/>
            <person name="Nakayama K."/>
            <person name="Satake H."/>
        </authorList>
    </citation>
    <scope>NUCLEOTIDE SEQUENCE</scope>
</reference>
<accession>A0ABQ4ZZT1</accession>
<evidence type="ECO:0000313" key="2">
    <source>
        <dbReference type="EMBL" id="GJS94806.1"/>
    </source>
</evidence>
<proteinExistence type="predicted"/>
<organism evidence="2 3">
    <name type="scientific">Tanacetum coccineum</name>
    <dbReference type="NCBI Taxonomy" id="301880"/>
    <lineage>
        <taxon>Eukaryota</taxon>
        <taxon>Viridiplantae</taxon>
        <taxon>Streptophyta</taxon>
        <taxon>Embryophyta</taxon>
        <taxon>Tracheophyta</taxon>
        <taxon>Spermatophyta</taxon>
        <taxon>Magnoliopsida</taxon>
        <taxon>eudicotyledons</taxon>
        <taxon>Gunneridae</taxon>
        <taxon>Pentapetalae</taxon>
        <taxon>asterids</taxon>
        <taxon>campanulids</taxon>
        <taxon>Asterales</taxon>
        <taxon>Asteraceae</taxon>
        <taxon>Asteroideae</taxon>
        <taxon>Anthemideae</taxon>
        <taxon>Anthemidinae</taxon>
        <taxon>Tanacetum</taxon>
    </lineage>
</organism>
<evidence type="ECO:0000313" key="3">
    <source>
        <dbReference type="Proteomes" id="UP001151760"/>
    </source>
</evidence>
<evidence type="ECO:0000256" key="1">
    <source>
        <dbReference type="SAM" id="MobiDB-lite"/>
    </source>
</evidence>
<comment type="caution">
    <text evidence="2">The sequence shown here is derived from an EMBL/GenBank/DDBJ whole genome shotgun (WGS) entry which is preliminary data.</text>
</comment>
<dbReference type="Proteomes" id="UP001151760">
    <property type="component" value="Unassembled WGS sequence"/>
</dbReference>